<evidence type="ECO:0000256" key="1">
    <source>
        <dbReference type="SAM" id="Coils"/>
    </source>
</evidence>
<dbReference type="EMBL" id="VIKS01000009">
    <property type="protein sequence ID" value="TQV87073.1"/>
    <property type="molecule type" value="Genomic_DNA"/>
</dbReference>
<dbReference type="Proteomes" id="UP000315439">
    <property type="component" value="Unassembled WGS sequence"/>
</dbReference>
<gene>
    <name evidence="2" type="ORF">FLL46_14810</name>
</gene>
<accession>A0A545UCC3</accession>
<organism evidence="2 3">
    <name type="scientific">Aliikangiella coralliicola</name>
    <dbReference type="NCBI Taxonomy" id="2592383"/>
    <lineage>
        <taxon>Bacteria</taxon>
        <taxon>Pseudomonadati</taxon>
        <taxon>Pseudomonadota</taxon>
        <taxon>Gammaproteobacteria</taxon>
        <taxon>Oceanospirillales</taxon>
        <taxon>Pleioneaceae</taxon>
        <taxon>Aliikangiella</taxon>
    </lineage>
</organism>
<proteinExistence type="predicted"/>
<sequence length="749" mass="79498">MNPTLLLFGVQSVTRLARAGREALEQSARDEPAIFPALKAVDFNTENFVNGYFNKPENSKYVTGDGAVYAEYWDGFAVKLEPSSIDALYTAAVSLETAKGGSIYGTSTSAVLINQWDPKKGPISPWARVVLTAGDIVLDYVGNNPGIIGGGSGAVLVSAYASNLAKLIPDSGEFGSKEQFGQRILGVFLRAGLETLSENSSWVASEKHIQELITSSLQPVIDQFPDDLSGQLHWQAVTDAIVGPAAKVMLTTVANSPTTFLGSDFSGDKALGALTTALLTQAAETGLDEQFTQEGLLGLYQAALGVVAEKPQLFVGAGGRTQDQFAKDLLSGFATVLQNMQPPFDNELSTELVKVALSTVGQNVHRFADGSNAWEKTAADLVKTFTDSFSEIVGSGKPLDSVFSRPQLIELGRVLLTNISASPSMILESNNASLEGILVAITNAMKADEHLLLSGNDWIEIVAIASKEAAANPGRLFDLDADNPDDILAGQLITLVLNAASEAITTNKDKAVLFGNTLKEAIAIVLQSSSGKAKEALENLQQVQQLLQSLNALVAGNSGQFGSEEWLELFQSLLGKALEGQSEQGVLVAVMNAMNAVDDALLSGGDWMQIIEVAIQEAAANPGRLFNLDEANPDDILAGQLITLLLDAANETVTANGKDKAVLFGDTLKEAVSIVLRTTSGNALAAKEHITEIKQLVVSLNEFVATNNTQYGSKEWLRVFRVLMGGVLENKGVPPLVVDQVDDILRGGF</sequence>
<comment type="caution">
    <text evidence="2">The sequence shown here is derived from an EMBL/GenBank/DDBJ whole genome shotgun (WGS) entry which is preliminary data.</text>
</comment>
<name>A0A545UCC3_9GAMM</name>
<keyword evidence="3" id="KW-1185">Reference proteome</keyword>
<reference evidence="2 3" key="1">
    <citation type="submission" date="2019-07" db="EMBL/GenBank/DDBJ databases">
        <title>Draft genome for Aliikangiella sp. M105.</title>
        <authorList>
            <person name="Wang G."/>
        </authorList>
    </citation>
    <scope>NUCLEOTIDE SEQUENCE [LARGE SCALE GENOMIC DNA]</scope>
    <source>
        <strain evidence="2 3">M105</strain>
    </source>
</reference>
<dbReference type="AlphaFoldDB" id="A0A545UCC3"/>
<evidence type="ECO:0000313" key="2">
    <source>
        <dbReference type="EMBL" id="TQV87073.1"/>
    </source>
</evidence>
<keyword evidence="1" id="KW-0175">Coiled coil</keyword>
<evidence type="ECO:0000313" key="3">
    <source>
        <dbReference type="Proteomes" id="UP000315439"/>
    </source>
</evidence>
<dbReference type="RefSeq" id="WP_142932053.1">
    <property type="nucleotide sequence ID" value="NZ_ML660165.1"/>
</dbReference>
<protein>
    <submittedName>
        <fullName evidence="2">Uncharacterized protein</fullName>
    </submittedName>
</protein>
<feature type="coiled-coil region" evidence="1">
    <location>
        <begin position="526"/>
        <end position="553"/>
    </location>
</feature>
<dbReference type="OrthoDB" id="7058186at2"/>